<name>A0A927WET4_9CLOT</name>
<gene>
    <name evidence="1" type="ORF">E7215_17000</name>
</gene>
<dbReference type="Proteomes" id="UP000768462">
    <property type="component" value="Unassembled WGS sequence"/>
</dbReference>
<proteinExistence type="predicted"/>
<dbReference type="EMBL" id="SVCM01000203">
    <property type="protein sequence ID" value="MBE6061840.1"/>
    <property type="molecule type" value="Genomic_DNA"/>
</dbReference>
<evidence type="ECO:0000313" key="1">
    <source>
        <dbReference type="EMBL" id="MBE6061840.1"/>
    </source>
</evidence>
<dbReference type="AlphaFoldDB" id="A0A927WET4"/>
<organism evidence="1 2">
    <name type="scientific">Clostridium sulfidigenes</name>
    <dbReference type="NCBI Taxonomy" id="318464"/>
    <lineage>
        <taxon>Bacteria</taxon>
        <taxon>Bacillati</taxon>
        <taxon>Bacillota</taxon>
        <taxon>Clostridia</taxon>
        <taxon>Eubacteriales</taxon>
        <taxon>Clostridiaceae</taxon>
        <taxon>Clostridium</taxon>
    </lineage>
</organism>
<reference evidence="1" key="1">
    <citation type="submission" date="2019-04" db="EMBL/GenBank/DDBJ databases">
        <title>Evolution of Biomass-Degrading Anaerobic Consortia Revealed by Metagenomics.</title>
        <authorList>
            <person name="Peng X."/>
        </authorList>
    </citation>
    <scope>NUCLEOTIDE SEQUENCE</scope>
    <source>
        <strain evidence="1">SIG254</strain>
    </source>
</reference>
<comment type="caution">
    <text evidence="1">The sequence shown here is derived from an EMBL/GenBank/DDBJ whole genome shotgun (WGS) entry which is preliminary data.</text>
</comment>
<sequence>MKHNYNIFTKQELVDFMSRHERSFMHIESPYGILLGIKMDDIMEKMKRNSESSKKLSEKFDQTKSLDDFKKIIEHNDEYNRLMKEYDRLEKLRFPKEVTYAEGN</sequence>
<evidence type="ECO:0000313" key="2">
    <source>
        <dbReference type="Proteomes" id="UP000768462"/>
    </source>
</evidence>
<protein>
    <submittedName>
        <fullName evidence="1">Uncharacterized protein</fullName>
    </submittedName>
</protein>
<accession>A0A927WET4</accession>